<evidence type="ECO:0008006" key="3">
    <source>
        <dbReference type="Google" id="ProtNLM"/>
    </source>
</evidence>
<evidence type="ECO:0000313" key="1">
    <source>
        <dbReference type="EMBL" id="MED6207412.1"/>
    </source>
</evidence>
<keyword evidence="2" id="KW-1185">Reference proteome</keyword>
<reference evidence="1 2" key="1">
    <citation type="journal article" date="2023" name="Plants (Basel)">
        <title>Bridging the Gap: Combining Genomics and Transcriptomics Approaches to Understand Stylosanthes scabra, an Orphan Legume from the Brazilian Caatinga.</title>
        <authorList>
            <person name="Ferreira-Neto J.R.C."/>
            <person name="da Silva M.D."/>
            <person name="Binneck E."/>
            <person name="de Melo N.F."/>
            <person name="da Silva R.H."/>
            <person name="de Melo A.L.T.M."/>
            <person name="Pandolfi V."/>
            <person name="Bustamante F.O."/>
            <person name="Brasileiro-Vidal A.C."/>
            <person name="Benko-Iseppon A.M."/>
        </authorList>
    </citation>
    <scope>NUCLEOTIDE SEQUENCE [LARGE SCALE GENOMIC DNA]</scope>
    <source>
        <tissue evidence="1">Leaves</tissue>
    </source>
</reference>
<protein>
    <recommendedName>
        <fullName evidence="3">RNase H type-1 domain-containing protein</fullName>
    </recommendedName>
</protein>
<dbReference type="Proteomes" id="UP001341840">
    <property type="component" value="Unassembled WGS sequence"/>
</dbReference>
<proteinExistence type="predicted"/>
<dbReference type="EMBL" id="JASCZI010241826">
    <property type="protein sequence ID" value="MED6207412.1"/>
    <property type="molecule type" value="Genomic_DNA"/>
</dbReference>
<accession>A0ABU6YBZ0</accession>
<gene>
    <name evidence="1" type="ORF">PIB30_035616</name>
</gene>
<sequence length="125" mass="14004">MEVDLSWIVEMKCTVGGIGFVAVVEKSSISFAGYHATPGVVRNTVCFEAAVTALHKNYGRMRLHCLLVITGIHQYDVSCMNRFCNVSPAIVKRYWAVVSRALDSPAILPLFPLTWRLYQPKTLKE</sequence>
<organism evidence="1 2">
    <name type="scientific">Stylosanthes scabra</name>
    <dbReference type="NCBI Taxonomy" id="79078"/>
    <lineage>
        <taxon>Eukaryota</taxon>
        <taxon>Viridiplantae</taxon>
        <taxon>Streptophyta</taxon>
        <taxon>Embryophyta</taxon>
        <taxon>Tracheophyta</taxon>
        <taxon>Spermatophyta</taxon>
        <taxon>Magnoliopsida</taxon>
        <taxon>eudicotyledons</taxon>
        <taxon>Gunneridae</taxon>
        <taxon>Pentapetalae</taxon>
        <taxon>rosids</taxon>
        <taxon>fabids</taxon>
        <taxon>Fabales</taxon>
        <taxon>Fabaceae</taxon>
        <taxon>Papilionoideae</taxon>
        <taxon>50 kb inversion clade</taxon>
        <taxon>dalbergioids sensu lato</taxon>
        <taxon>Dalbergieae</taxon>
        <taxon>Pterocarpus clade</taxon>
        <taxon>Stylosanthes</taxon>
    </lineage>
</organism>
<comment type="caution">
    <text evidence="1">The sequence shown here is derived from an EMBL/GenBank/DDBJ whole genome shotgun (WGS) entry which is preliminary data.</text>
</comment>
<name>A0ABU6YBZ0_9FABA</name>
<evidence type="ECO:0000313" key="2">
    <source>
        <dbReference type="Proteomes" id="UP001341840"/>
    </source>
</evidence>